<sequence length="527" mass="56629">MMTKAKALVAALLATVLVACGSDIVTPSGKGSGEALSIVAATELKDMEPLIQRASKDLGFEIKMEYPDGTIANSYALKNGNFDGNYDATWFATNKYVELLEAGDKLGASTSIANSPVAFGVHTKTARELGWDKKQPTWAEITDAVKAKKFRFGMTDPGRSNSGFSALVSVATANADTGAALTTADVQKVSGTLVEFFAGQNLTSGSSGWLEDAFLSDPARTEAIITYESVLIQLQKSGRADIQVVVPADGVVTADYPLAALRTPKSPKAAENTDRLAKWLLEHNEEIVKDTLRRPVDPAVALDAQHQKNTLIELPFPARQDVADELVLSYGDNLRAPARTVFVLDKSGSMRGQRIQSLRSILVELVDGTARTSTGPVGLRNREEVTIIGFDGEVARPFETTFNKTDPVSKAQLQSSISNLSAGGQTAVYDALKVAYEQFGSNIPEGQIPSIVLMSDGASNVGMTFDDFKKFHEKLSPEARRIPVFIILYGESNNVEMKALADLTQGKTFDATKGDLAGAFKEIRGYQ</sequence>
<keyword evidence="4" id="KW-1185">Reference proteome</keyword>
<name>A0A6B8VT44_9CORY</name>
<evidence type="ECO:0000259" key="2">
    <source>
        <dbReference type="PROSITE" id="PS50234"/>
    </source>
</evidence>
<dbReference type="SMART" id="SM00327">
    <property type="entry name" value="VWA"/>
    <property type="match status" value="1"/>
</dbReference>
<dbReference type="SUPFAM" id="SSF53300">
    <property type="entry name" value="vWA-like"/>
    <property type="match status" value="1"/>
</dbReference>
<organism evidence="3 4">
    <name type="scientific">Corynebacterium kalinowskii</name>
    <dbReference type="NCBI Taxonomy" id="2675216"/>
    <lineage>
        <taxon>Bacteria</taxon>
        <taxon>Bacillati</taxon>
        <taxon>Actinomycetota</taxon>
        <taxon>Actinomycetes</taxon>
        <taxon>Mycobacteriales</taxon>
        <taxon>Corynebacteriaceae</taxon>
        <taxon>Corynebacterium</taxon>
    </lineage>
</organism>
<dbReference type="Proteomes" id="UP000427071">
    <property type="component" value="Chromosome"/>
</dbReference>
<dbReference type="Gene3D" id="3.40.190.10">
    <property type="entry name" value="Periplasmic binding protein-like II"/>
    <property type="match status" value="2"/>
</dbReference>
<proteinExistence type="predicted"/>
<dbReference type="PROSITE" id="PS51257">
    <property type="entry name" value="PROKAR_LIPOPROTEIN"/>
    <property type="match status" value="1"/>
</dbReference>
<feature type="signal peptide" evidence="1">
    <location>
        <begin position="1"/>
        <end position="21"/>
    </location>
</feature>
<dbReference type="Gene3D" id="3.40.50.410">
    <property type="entry name" value="von Willebrand factor, type A domain"/>
    <property type="match status" value="1"/>
</dbReference>
<reference evidence="4" key="1">
    <citation type="submission" date="2019-11" db="EMBL/GenBank/DDBJ databases">
        <title>Complete genome sequence of Corynebacterium kalinowskii 1959, a novel Corynebacterium species isolated from soil of a small paddock in Vilsendorf, Germany.</title>
        <authorList>
            <person name="Schaffert L."/>
            <person name="Ruwe M."/>
            <person name="Milse J."/>
            <person name="Hanuschka K."/>
            <person name="Ortseifen V."/>
            <person name="Droste J."/>
            <person name="Brandt D."/>
            <person name="Schlueter L."/>
            <person name="Kutter Y."/>
            <person name="Vinke S."/>
            <person name="Viehoefer P."/>
            <person name="Jacob L."/>
            <person name="Luebke N.-C."/>
            <person name="Schulte-Berndt E."/>
            <person name="Hain C."/>
            <person name="Linder M."/>
            <person name="Schmidt P."/>
            <person name="Wollenschlaeger L."/>
            <person name="Luttermann T."/>
            <person name="Thieme E."/>
            <person name="Hassa J."/>
            <person name="Haak M."/>
            <person name="Wittchen M."/>
            <person name="Mentz A."/>
            <person name="Persicke M."/>
            <person name="Busche T."/>
            <person name="Ruckert C."/>
        </authorList>
    </citation>
    <scope>NUCLEOTIDE SEQUENCE [LARGE SCALE GENOMIC DNA]</scope>
    <source>
        <strain evidence="4">1959</strain>
    </source>
</reference>
<gene>
    <name evidence="3" type="ORF">CKALI_05210</name>
</gene>
<evidence type="ECO:0000313" key="3">
    <source>
        <dbReference type="EMBL" id="QGU01916.1"/>
    </source>
</evidence>
<feature type="chain" id="PRO_5025514222" evidence="1">
    <location>
        <begin position="22"/>
        <end position="527"/>
    </location>
</feature>
<protein>
    <submittedName>
        <fullName evidence="3">von Willebrand factor type A domain protein</fullName>
    </submittedName>
</protein>
<dbReference type="Pfam" id="PF00092">
    <property type="entry name" value="VWA"/>
    <property type="match status" value="1"/>
</dbReference>
<dbReference type="KEGG" id="ckw:CKALI_05210"/>
<evidence type="ECO:0000256" key="1">
    <source>
        <dbReference type="SAM" id="SignalP"/>
    </source>
</evidence>
<evidence type="ECO:0000313" key="4">
    <source>
        <dbReference type="Proteomes" id="UP000427071"/>
    </source>
</evidence>
<dbReference type="InterPro" id="IPR036465">
    <property type="entry name" value="vWFA_dom_sf"/>
</dbReference>
<accession>A0A6B8VT44</accession>
<dbReference type="CDD" id="cd00198">
    <property type="entry name" value="vWFA"/>
    <property type="match status" value="1"/>
</dbReference>
<dbReference type="RefSeq" id="WP_231580537.1">
    <property type="nucleotide sequence ID" value="NZ_CP046452.1"/>
</dbReference>
<dbReference type="EMBL" id="CP046452">
    <property type="protein sequence ID" value="QGU01916.1"/>
    <property type="molecule type" value="Genomic_DNA"/>
</dbReference>
<dbReference type="SUPFAM" id="SSF53850">
    <property type="entry name" value="Periplasmic binding protein-like II"/>
    <property type="match status" value="1"/>
</dbReference>
<keyword evidence="1" id="KW-0732">Signal</keyword>
<feature type="domain" description="VWFA" evidence="2">
    <location>
        <begin position="339"/>
        <end position="504"/>
    </location>
</feature>
<dbReference type="AlphaFoldDB" id="A0A6B8VT44"/>
<dbReference type="InterPro" id="IPR002035">
    <property type="entry name" value="VWF_A"/>
</dbReference>
<dbReference type="Pfam" id="PF13531">
    <property type="entry name" value="SBP_bac_11"/>
    <property type="match status" value="1"/>
</dbReference>
<dbReference type="PROSITE" id="PS50234">
    <property type="entry name" value="VWFA"/>
    <property type="match status" value="1"/>
</dbReference>